<feature type="active site" evidence="6">
    <location>
        <position position="132"/>
    </location>
</feature>
<dbReference type="NCBIfam" id="TIGR02227">
    <property type="entry name" value="sigpep_I_bact"/>
    <property type="match status" value="2"/>
</dbReference>
<keyword evidence="5 7" id="KW-0378">Hydrolase</keyword>
<protein>
    <recommendedName>
        <fullName evidence="4 7">Signal peptidase I</fullName>
        <ecNumber evidence="3 7">3.4.21.89</ecNumber>
    </recommendedName>
</protein>
<accession>A0A512BAW2</accession>
<gene>
    <name evidence="9" type="primary">lepB_2</name>
    <name evidence="9" type="ORF">SAE01_15990</name>
</gene>
<dbReference type="PANTHER" id="PTHR43390:SF1">
    <property type="entry name" value="CHLOROPLAST PROCESSING PEPTIDASE"/>
    <property type="match status" value="1"/>
</dbReference>
<name>A0A512BAW2_9BACT</name>
<evidence type="ECO:0000256" key="4">
    <source>
        <dbReference type="ARBA" id="ARBA00019232"/>
    </source>
</evidence>
<evidence type="ECO:0000313" key="10">
    <source>
        <dbReference type="Proteomes" id="UP000321513"/>
    </source>
</evidence>
<evidence type="ECO:0000256" key="2">
    <source>
        <dbReference type="ARBA" id="ARBA00009370"/>
    </source>
</evidence>
<dbReference type="EC" id="3.4.21.89" evidence="3 7"/>
<feature type="transmembrane region" description="Helical" evidence="7">
    <location>
        <begin position="104"/>
        <end position="128"/>
    </location>
</feature>
<comment type="catalytic activity">
    <reaction evidence="1 7">
        <text>Cleavage of hydrophobic, N-terminal signal or leader sequences from secreted and periplasmic proteins.</text>
        <dbReference type="EC" id="3.4.21.89"/>
    </reaction>
</comment>
<dbReference type="Pfam" id="PF10502">
    <property type="entry name" value="Peptidase_S26"/>
    <property type="match status" value="2"/>
</dbReference>
<keyword evidence="7" id="KW-1133">Transmembrane helix</keyword>
<feature type="transmembrane region" description="Helical" evidence="7">
    <location>
        <begin position="66"/>
        <end position="84"/>
    </location>
</feature>
<dbReference type="InterPro" id="IPR019533">
    <property type="entry name" value="Peptidase_S26"/>
</dbReference>
<comment type="similarity">
    <text evidence="2 7">Belongs to the peptidase S26 family.</text>
</comment>
<organism evidence="9 10">
    <name type="scientific">Segetibacter aerophilus</name>
    <dbReference type="NCBI Taxonomy" id="670293"/>
    <lineage>
        <taxon>Bacteria</taxon>
        <taxon>Pseudomonadati</taxon>
        <taxon>Bacteroidota</taxon>
        <taxon>Chitinophagia</taxon>
        <taxon>Chitinophagales</taxon>
        <taxon>Chitinophagaceae</taxon>
        <taxon>Segetibacter</taxon>
    </lineage>
</organism>
<dbReference type="PROSITE" id="PS00761">
    <property type="entry name" value="SPASE_I_3"/>
    <property type="match status" value="1"/>
</dbReference>
<dbReference type="Proteomes" id="UP000321513">
    <property type="component" value="Unassembled WGS sequence"/>
</dbReference>
<dbReference type="SUPFAM" id="SSF51306">
    <property type="entry name" value="LexA/Signal peptidase"/>
    <property type="match status" value="1"/>
</dbReference>
<dbReference type="CDD" id="cd06530">
    <property type="entry name" value="S26_SPase_I"/>
    <property type="match status" value="2"/>
</dbReference>
<comment type="caution">
    <text evidence="7">Lacks conserved residue(s) required for the propagation of feature annotation.</text>
</comment>
<dbReference type="GO" id="GO:0006465">
    <property type="term" value="P:signal peptide processing"/>
    <property type="evidence" value="ECO:0007669"/>
    <property type="project" value="InterPro"/>
</dbReference>
<feature type="transmembrane region" description="Helical" evidence="7">
    <location>
        <begin position="32"/>
        <end position="54"/>
    </location>
</feature>
<feature type="domain" description="Peptidase S26" evidence="8">
    <location>
        <begin position="428"/>
        <end position="471"/>
    </location>
</feature>
<comment type="caution">
    <text evidence="9">The sequence shown here is derived from an EMBL/GenBank/DDBJ whole genome shotgun (WGS) entry which is preliminary data.</text>
</comment>
<dbReference type="GO" id="GO:0009003">
    <property type="term" value="F:signal peptidase activity"/>
    <property type="evidence" value="ECO:0007669"/>
    <property type="project" value="UniProtKB-EC"/>
</dbReference>
<feature type="domain" description="Peptidase S26" evidence="8">
    <location>
        <begin position="101"/>
        <end position="286"/>
    </location>
</feature>
<evidence type="ECO:0000256" key="7">
    <source>
        <dbReference type="RuleBase" id="RU362042"/>
    </source>
</evidence>
<keyword evidence="7" id="KW-0812">Transmembrane</keyword>
<keyword evidence="10" id="KW-1185">Reference proteome</keyword>
<reference evidence="9 10" key="1">
    <citation type="submission" date="2019-07" db="EMBL/GenBank/DDBJ databases">
        <title>Whole genome shotgun sequence of Segetibacter aerophilus NBRC 106135.</title>
        <authorList>
            <person name="Hosoyama A."/>
            <person name="Uohara A."/>
            <person name="Ohji S."/>
            <person name="Ichikawa N."/>
        </authorList>
    </citation>
    <scope>NUCLEOTIDE SEQUENCE [LARGE SCALE GENOMIC DNA]</scope>
    <source>
        <strain evidence="9 10">NBRC 106135</strain>
    </source>
</reference>
<sequence length="487" mass="55890">MFQKAGIPAWKAYVPFYNTWVMVTLGKRSRHWVFWQVIPVVGWFITISIYIEFVKLFGKFNLTQHILTALASPIYFLYVGYSPATTYRGVADVQRYQKPAWREWVDAAAFATIAATLIRAFVFEAYAIPSGSMEKTLLINDYLFVNKISYGPRVPNSPLAIPFVHNYIPGTPLKSYSDLVQLGYIRWFASPVKRGDVVVFNMPAGDTVINREDFQTVRPYYDIKREAARGEESAQSILANQDDYPIAVHAFDKTDNYVKRCTGVAGDNLSIRGGVVYINGVPQQMPPTSLMLYQVVTNGQQLDESLMKDEYDVDLSDPGQATMTGDNTFAMTLTAEAAEKMKHNGFAKEVKLLTDTPGDLRYQGILFPYDSHHSWTLDDYGPVWIPKKGATLTLTQENYPIYERAINVYEHHLLENKNNRFYIDGKETTTYTFKMDYYWMMGDNRHNSQDSRFWGFVPEDRIVGKPSLIWFSTDKGPRWNRIFKTIK</sequence>
<dbReference type="AlphaFoldDB" id="A0A512BAW2"/>
<dbReference type="InterPro" id="IPR036286">
    <property type="entry name" value="LexA/Signal_pep-like_sf"/>
</dbReference>
<evidence type="ECO:0000313" key="9">
    <source>
        <dbReference type="EMBL" id="GEO09103.1"/>
    </source>
</evidence>
<comment type="subcellular location">
    <subcellularLocation>
        <location evidence="7">Membrane</location>
        <topology evidence="7">Single-pass type II membrane protein</topology>
    </subcellularLocation>
</comment>
<keyword evidence="7" id="KW-0645">Protease</keyword>
<dbReference type="PANTHER" id="PTHR43390">
    <property type="entry name" value="SIGNAL PEPTIDASE I"/>
    <property type="match status" value="1"/>
</dbReference>
<dbReference type="PRINTS" id="PR00727">
    <property type="entry name" value="LEADERPTASE"/>
</dbReference>
<dbReference type="RefSeq" id="WP_246113186.1">
    <property type="nucleotide sequence ID" value="NZ_BJYT01000005.1"/>
</dbReference>
<dbReference type="EMBL" id="BJYT01000005">
    <property type="protein sequence ID" value="GEO09103.1"/>
    <property type="molecule type" value="Genomic_DNA"/>
</dbReference>
<dbReference type="InterPro" id="IPR000223">
    <property type="entry name" value="Pept_S26A_signal_pept_1"/>
</dbReference>
<evidence type="ECO:0000256" key="3">
    <source>
        <dbReference type="ARBA" id="ARBA00013208"/>
    </source>
</evidence>
<evidence type="ECO:0000256" key="5">
    <source>
        <dbReference type="ARBA" id="ARBA00022801"/>
    </source>
</evidence>
<dbReference type="InterPro" id="IPR019758">
    <property type="entry name" value="Pept_S26A_signal_pept_1_CS"/>
</dbReference>
<dbReference type="Pfam" id="PF18936">
    <property type="entry name" value="DUF5684"/>
    <property type="match status" value="1"/>
</dbReference>
<keyword evidence="7" id="KW-0472">Membrane</keyword>
<dbReference type="GO" id="GO:0004252">
    <property type="term" value="F:serine-type endopeptidase activity"/>
    <property type="evidence" value="ECO:0007669"/>
    <property type="project" value="InterPro"/>
</dbReference>
<dbReference type="GO" id="GO:0016020">
    <property type="term" value="C:membrane"/>
    <property type="evidence" value="ECO:0007669"/>
    <property type="project" value="UniProtKB-SubCell"/>
</dbReference>
<proteinExistence type="inferred from homology"/>
<evidence type="ECO:0000259" key="8">
    <source>
        <dbReference type="Pfam" id="PF10502"/>
    </source>
</evidence>
<feature type="active site" evidence="6">
    <location>
        <position position="259"/>
    </location>
</feature>
<dbReference type="Gene3D" id="2.10.109.10">
    <property type="entry name" value="Umud Fragment, subunit A"/>
    <property type="match status" value="2"/>
</dbReference>
<dbReference type="InterPro" id="IPR043739">
    <property type="entry name" value="DUF5684"/>
</dbReference>
<evidence type="ECO:0000256" key="6">
    <source>
        <dbReference type="PIRSR" id="PIRSR600223-1"/>
    </source>
</evidence>
<evidence type="ECO:0000256" key="1">
    <source>
        <dbReference type="ARBA" id="ARBA00000677"/>
    </source>
</evidence>